<comment type="caution">
    <text evidence="2">The sequence shown here is derived from an EMBL/GenBank/DDBJ whole genome shotgun (WGS) entry which is preliminary data.</text>
</comment>
<dbReference type="RefSeq" id="WP_068558019.1">
    <property type="nucleotide sequence ID" value="NZ_LOEE01000080.1"/>
</dbReference>
<dbReference type="EMBL" id="LOEE01000080">
    <property type="protein sequence ID" value="KXG73720.1"/>
    <property type="molecule type" value="Genomic_DNA"/>
</dbReference>
<feature type="transmembrane region" description="Helical" evidence="1">
    <location>
        <begin position="17"/>
        <end position="41"/>
    </location>
</feature>
<accession>A0A140KZJ5</accession>
<dbReference type="STRING" id="520762.AN619_29380"/>
<dbReference type="AlphaFoldDB" id="A0A140KZJ5"/>
<keyword evidence="1" id="KW-1133">Transmembrane helix</keyword>
<evidence type="ECO:0000313" key="3">
    <source>
        <dbReference type="Proteomes" id="UP000070456"/>
    </source>
</evidence>
<keyword evidence="1" id="KW-0472">Membrane</keyword>
<organism evidence="2 3">
    <name type="scientific">Thermotalea metallivorans</name>
    <dbReference type="NCBI Taxonomy" id="520762"/>
    <lineage>
        <taxon>Bacteria</taxon>
        <taxon>Bacillati</taxon>
        <taxon>Bacillota</taxon>
        <taxon>Clostridia</taxon>
        <taxon>Peptostreptococcales</taxon>
        <taxon>Thermotaleaceae</taxon>
        <taxon>Thermotalea</taxon>
    </lineage>
</organism>
<dbReference type="Proteomes" id="UP000070456">
    <property type="component" value="Unassembled WGS sequence"/>
</dbReference>
<evidence type="ECO:0000313" key="2">
    <source>
        <dbReference type="EMBL" id="KXG73720.1"/>
    </source>
</evidence>
<gene>
    <name evidence="2" type="ORF">AN619_29380</name>
</gene>
<protein>
    <submittedName>
        <fullName evidence="2">Uncharacterized protein</fullName>
    </submittedName>
</protein>
<sequence length="207" mass="23543">MSETNVVTKQKKIKKNFYIITGCIFFIVFTLIAVGFTSGLINKIKTIKSSQGELLFYSVDENEIIEKKLKPWIDQNKIQAGIHVKKDGLLSKDEFQYILIAGGDQKNDLDISITSIEGFKDKILIHGKVLPIISGSVETEEKTFYPYKIIKIEKDSRNIVLGNLNLFDVYNAKEHTQYVGVDLAIAEEIKENTLKINFRRKQLIALA</sequence>
<name>A0A140KZJ5_9FIRM</name>
<keyword evidence="3" id="KW-1185">Reference proteome</keyword>
<keyword evidence="1" id="KW-0812">Transmembrane</keyword>
<evidence type="ECO:0000256" key="1">
    <source>
        <dbReference type="SAM" id="Phobius"/>
    </source>
</evidence>
<reference evidence="2 3" key="1">
    <citation type="submission" date="2015-12" db="EMBL/GenBank/DDBJ databases">
        <title>Draft genome sequence of the thermoanaerobe Thermotalea metallivorans, an isolate from the runoff channel of the Great Artesian Basin, Australia.</title>
        <authorList>
            <person name="Patel B.K."/>
        </authorList>
    </citation>
    <scope>NUCLEOTIDE SEQUENCE [LARGE SCALE GENOMIC DNA]</scope>
    <source>
        <strain evidence="2 3">B2-1</strain>
    </source>
</reference>
<proteinExistence type="predicted"/>